<reference evidence="2" key="1">
    <citation type="submission" date="2021-01" db="EMBL/GenBank/DDBJ databases">
        <title>Phytophthora aleatoria, a newly-described species from Pinus radiata is distinct from Phytophthora cactorum isolates based on comparative genomics.</title>
        <authorList>
            <person name="Mcdougal R."/>
            <person name="Panda P."/>
            <person name="Williams N."/>
            <person name="Studholme D.J."/>
        </authorList>
    </citation>
    <scope>NUCLEOTIDE SEQUENCE</scope>
    <source>
        <strain evidence="2">NZFS 4037</strain>
    </source>
</reference>
<accession>A0A8J5IEA9</accession>
<evidence type="ECO:0000256" key="1">
    <source>
        <dbReference type="SAM" id="MobiDB-lite"/>
    </source>
</evidence>
<feature type="compositionally biased region" description="Low complexity" evidence="1">
    <location>
        <begin position="45"/>
        <end position="60"/>
    </location>
</feature>
<dbReference type="Proteomes" id="UP000709295">
    <property type="component" value="Unassembled WGS sequence"/>
</dbReference>
<comment type="caution">
    <text evidence="2">The sequence shown here is derived from an EMBL/GenBank/DDBJ whole genome shotgun (WGS) entry which is preliminary data.</text>
</comment>
<proteinExistence type="predicted"/>
<feature type="region of interest" description="Disordered" evidence="1">
    <location>
        <begin position="1"/>
        <end position="110"/>
    </location>
</feature>
<feature type="compositionally biased region" description="Polar residues" evidence="1">
    <location>
        <begin position="79"/>
        <end position="89"/>
    </location>
</feature>
<evidence type="ECO:0000313" key="2">
    <source>
        <dbReference type="EMBL" id="KAG6945811.1"/>
    </source>
</evidence>
<dbReference type="EMBL" id="JAENGY010002012">
    <property type="protein sequence ID" value="KAG6945811.1"/>
    <property type="molecule type" value="Genomic_DNA"/>
</dbReference>
<protein>
    <submittedName>
        <fullName evidence="2">Uncharacterized protein</fullName>
    </submittedName>
</protein>
<gene>
    <name evidence="2" type="ORF">JG688_00016368</name>
</gene>
<evidence type="ECO:0000313" key="3">
    <source>
        <dbReference type="Proteomes" id="UP000709295"/>
    </source>
</evidence>
<keyword evidence="3" id="KW-1185">Reference proteome</keyword>
<feature type="compositionally biased region" description="Polar residues" evidence="1">
    <location>
        <begin position="15"/>
        <end position="37"/>
    </location>
</feature>
<dbReference type="AlphaFoldDB" id="A0A8J5IEA9"/>
<organism evidence="2 3">
    <name type="scientific">Phytophthora aleatoria</name>
    <dbReference type="NCBI Taxonomy" id="2496075"/>
    <lineage>
        <taxon>Eukaryota</taxon>
        <taxon>Sar</taxon>
        <taxon>Stramenopiles</taxon>
        <taxon>Oomycota</taxon>
        <taxon>Peronosporomycetes</taxon>
        <taxon>Peronosporales</taxon>
        <taxon>Peronosporaceae</taxon>
        <taxon>Phytophthora</taxon>
    </lineage>
</organism>
<sequence>MEHSSSVLDGMCQRGSPSGPSVTQLSQSGTQSCQLDAQSGGGDPQSGQSGIQSSQSEPQSYQLGTQSRHSGTRADGALTPSNKISSFEISSPPRCRGRSKPINEAKSAARNRAVTMAREVSDLYNSNLSLASVNATKPRAPIAREISKLLSTKRLIPQESVTSISQPGLLKRCSEQESALQEKHTAGV</sequence>
<name>A0A8J5IEA9_9STRA</name>